<name>A0A5B9E9Z4_9BACT</name>
<dbReference type="InterPro" id="IPR036866">
    <property type="entry name" value="RibonucZ/Hydroxyglut_hydro"/>
</dbReference>
<dbReference type="InterPro" id="IPR006311">
    <property type="entry name" value="TAT_signal"/>
</dbReference>
<evidence type="ECO:0000313" key="1">
    <source>
        <dbReference type="EMBL" id="QEE28968.1"/>
    </source>
</evidence>
<sequence length="428" mass="47123">MALDRRAFLGRAAASLIATQLSSILLSQSETAGHSTLPPWEPGYLYIHHISTGRGSCALLILPDATTMMIDAGSMIKGFDPKSDKFTIEPRPNGSMRPGQWIARYAGEVLSQANRNEIDYFLLTHFHEDHMGAVWPGRYDISPRSQFGPYQLGGVTDVAETIPIRKVIDRCFPDYAYPSPIPGPQFANYHAFIMSLAVRGGVAERFVAGSKEQITLKRAPERYSDFEVRNLASNGNVWTGVGDETKAHFPPLASLKPEDYPPENKCSLAIRLRYGKFSYFSAGDQDHEVRAGRWPWGDIETATARAAGKVQVAVADHHGYADACGSDWVRALQPNAFVINAWDSGHPTIVALHNMLSQDIYPGQRLVFSTATKPETTIAIRRMAELASQEGHVIFRVPPGGNSFEVFVRDSSVPDGKVIAHFGSFQCT</sequence>
<dbReference type="Gene3D" id="3.60.15.10">
    <property type="entry name" value="Ribonuclease Z/Hydroxyacylglutathione hydrolase-like"/>
    <property type="match status" value="1"/>
</dbReference>
<dbReference type="PROSITE" id="PS51318">
    <property type="entry name" value="TAT"/>
    <property type="match status" value="1"/>
</dbReference>
<evidence type="ECO:0008006" key="3">
    <source>
        <dbReference type="Google" id="ProtNLM"/>
    </source>
</evidence>
<dbReference type="SUPFAM" id="SSF56281">
    <property type="entry name" value="Metallo-hydrolase/oxidoreductase"/>
    <property type="match status" value="1"/>
</dbReference>
<keyword evidence="2" id="KW-1185">Reference proteome</keyword>
<dbReference type="PANTHER" id="PTHR30619:SF1">
    <property type="entry name" value="RECOMBINATION PROTEIN 2"/>
    <property type="match status" value="1"/>
</dbReference>
<dbReference type="InterPro" id="IPR052159">
    <property type="entry name" value="Competence_DNA_uptake"/>
</dbReference>
<dbReference type="Proteomes" id="UP000321820">
    <property type="component" value="Chromosome"/>
</dbReference>
<accession>A0A5B9E9Z4</accession>
<dbReference type="AlphaFoldDB" id="A0A5B9E9Z4"/>
<gene>
    <name evidence="1" type="ORF">FTW19_13740</name>
</gene>
<proteinExistence type="predicted"/>
<dbReference type="EMBL" id="CP042806">
    <property type="protein sequence ID" value="QEE28968.1"/>
    <property type="molecule type" value="Genomic_DNA"/>
</dbReference>
<organism evidence="1 2">
    <name type="scientific">Terriglobus albidus</name>
    <dbReference type="NCBI Taxonomy" id="1592106"/>
    <lineage>
        <taxon>Bacteria</taxon>
        <taxon>Pseudomonadati</taxon>
        <taxon>Acidobacteriota</taxon>
        <taxon>Terriglobia</taxon>
        <taxon>Terriglobales</taxon>
        <taxon>Acidobacteriaceae</taxon>
        <taxon>Terriglobus</taxon>
    </lineage>
</organism>
<dbReference type="RefSeq" id="WP_147648166.1">
    <property type="nucleotide sequence ID" value="NZ_CP042806.1"/>
</dbReference>
<reference evidence="1 2" key="1">
    <citation type="submission" date="2019-08" db="EMBL/GenBank/DDBJ databases">
        <title>Complete genome sequence of Terriglobus albidus strain ORNL.</title>
        <authorList>
            <person name="Podar M."/>
        </authorList>
    </citation>
    <scope>NUCLEOTIDE SEQUENCE [LARGE SCALE GENOMIC DNA]</scope>
    <source>
        <strain evidence="1 2">ORNL</strain>
    </source>
</reference>
<dbReference type="PANTHER" id="PTHR30619">
    <property type="entry name" value="DNA INTERNALIZATION/COMPETENCE PROTEIN COMEC/REC2"/>
    <property type="match status" value="1"/>
</dbReference>
<dbReference type="KEGG" id="talb:FTW19_13740"/>
<dbReference type="OrthoDB" id="9761531at2"/>
<protein>
    <recommendedName>
        <fullName evidence="3">MBL fold metallo-hydrolase</fullName>
    </recommendedName>
</protein>
<evidence type="ECO:0000313" key="2">
    <source>
        <dbReference type="Proteomes" id="UP000321820"/>
    </source>
</evidence>